<dbReference type="InterPro" id="IPR050747">
    <property type="entry name" value="Mitochondrial_chaperone_BCS1"/>
</dbReference>
<dbReference type="Gene3D" id="6.10.280.40">
    <property type="match status" value="1"/>
</dbReference>
<comment type="catalytic activity">
    <reaction evidence="4">
        <text>ATP + H2O = ADP + phosphate + H(+)</text>
        <dbReference type="Rhea" id="RHEA:13065"/>
        <dbReference type="ChEBI" id="CHEBI:15377"/>
        <dbReference type="ChEBI" id="CHEBI:15378"/>
        <dbReference type="ChEBI" id="CHEBI:30616"/>
        <dbReference type="ChEBI" id="CHEBI:43474"/>
        <dbReference type="ChEBI" id="CHEBI:456216"/>
    </reaction>
</comment>
<feature type="compositionally biased region" description="Polar residues" evidence="5">
    <location>
        <begin position="520"/>
        <end position="541"/>
    </location>
</feature>
<evidence type="ECO:0000256" key="3">
    <source>
        <dbReference type="ARBA" id="ARBA00022842"/>
    </source>
</evidence>
<evidence type="ECO:0000256" key="5">
    <source>
        <dbReference type="SAM" id="MobiDB-lite"/>
    </source>
</evidence>
<feature type="compositionally biased region" description="Polar residues" evidence="5">
    <location>
        <begin position="565"/>
        <end position="577"/>
    </location>
</feature>
<gene>
    <name evidence="7" type="ORF">R1flu_025364</name>
</gene>
<keyword evidence="8" id="KW-1185">Reference proteome</keyword>
<proteinExistence type="inferred from homology"/>
<dbReference type="InterPro" id="IPR025753">
    <property type="entry name" value="AAA_N_dom"/>
</dbReference>
<dbReference type="GO" id="GO:0006950">
    <property type="term" value="P:response to stress"/>
    <property type="evidence" value="ECO:0007669"/>
    <property type="project" value="UniProtKB-ARBA"/>
</dbReference>
<feature type="compositionally biased region" description="Basic and acidic residues" evidence="5">
    <location>
        <begin position="542"/>
        <end position="552"/>
    </location>
</feature>
<sequence>MSTRMMFRSFRGMLEPWAWVASFGFFAFLQQFIPREYTHNVRRTVRSWLHSFNPYVYYNVHEYENGVLNTLYSDVEVYLSSHSSLRADRLNLSKPKGDKKMTTKIAHDQGNADQFEGIKVEWTHHVRDRPKAMWTGRFDAMSDEKRSFTLEIRRNDKEVLEKYITHIQDRAKELRRAARDLRLYTNGKSEISHYRSSPWTSVNFVHPASFDTLALDGDLKTKITQDLDKFKEGEDYYRRVGRSWKRGYLLYGPPGTGKSSMIAAIANKMRYDVYDVELTEVESNSQLRKLLLTTSNKSVIVIEDIDCSLDLSGQRKKKKKKPEKEPNPADRKPGKEQSRVTLSGLLNVVDGLWSCCGSERIFIFTTNYAEKLDPALLRAGRMDMHINLSYCTFSAFEVLARNYLQITEHELFDELRTSFEGSYMTPAEVSEVFVAEQDCPTVALEKLLLALDNHRVKPPPPPPDSDDECEGEKEVEAQATKGIDAKQTETTSDAVKTSNGLTEKDKSFKKTSAEKKIDSTDSPQKTNAENGSVQQCSGTDKTNAERRKDKGDAGVVQSGEEVTDTKCNGTDKTNAESGNAGVVHA</sequence>
<keyword evidence="3" id="KW-0460">Magnesium</keyword>
<evidence type="ECO:0000313" key="8">
    <source>
        <dbReference type="Proteomes" id="UP001605036"/>
    </source>
</evidence>
<organism evidence="7 8">
    <name type="scientific">Riccia fluitans</name>
    <dbReference type="NCBI Taxonomy" id="41844"/>
    <lineage>
        <taxon>Eukaryota</taxon>
        <taxon>Viridiplantae</taxon>
        <taxon>Streptophyta</taxon>
        <taxon>Embryophyta</taxon>
        <taxon>Marchantiophyta</taxon>
        <taxon>Marchantiopsida</taxon>
        <taxon>Marchantiidae</taxon>
        <taxon>Marchantiales</taxon>
        <taxon>Ricciaceae</taxon>
        <taxon>Riccia</taxon>
    </lineage>
</organism>
<dbReference type="Pfam" id="PF14363">
    <property type="entry name" value="AAA_assoc"/>
    <property type="match status" value="1"/>
</dbReference>
<feature type="compositionally biased region" description="Basic and acidic residues" evidence="5">
    <location>
        <begin position="322"/>
        <end position="337"/>
    </location>
</feature>
<evidence type="ECO:0000259" key="6">
    <source>
        <dbReference type="SMART" id="SM00382"/>
    </source>
</evidence>
<comment type="similarity">
    <text evidence="2">Belongs to the AAA ATPase family. BCS1 subfamily.</text>
</comment>
<evidence type="ECO:0000256" key="1">
    <source>
        <dbReference type="ARBA" id="ARBA00001946"/>
    </source>
</evidence>
<dbReference type="Proteomes" id="UP001605036">
    <property type="component" value="Unassembled WGS sequence"/>
</dbReference>
<comment type="cofactor">
    <cofactor evidence="1">
        <name>Mg(2+)</name>
        <dbReference type="ChEBI" id="CHEBI:18420"/>
    </cofactor>
</comment>
<dbReference type="AlphaFoldDB" id="A0ABD1XXJ0"/>
<dbReference type="SMART" id="SM00382">
    <property type="entry name" value="AAA"/>
    <property type="match status" value="1"/>
</dbReference>
<feature type="compositionally biased region" description="Acidic residues" evidence="5">
    <location>
        <begin position="464"/>
        <end position="473"/>
    </location>
</feature>
<accession>A0ABD1XXJ0</accession>
<dbReference type="Pfam" id="PF00004">
    <property type="entry name" value="AAA"/>
    <property type="match status" value="1"/>
</dbReference>
<name>A0ABD1XXJ0_9MARC</name>
<dbReference type="Pfam" id="PF25568">
    <property type="entry name" value="AAA_lid_At3g28540"/>
    <property type="match status" value="1"/>
</dbReference>
<feature type="region of interest" description="Disordered" evidence="5">
    <location>
        <begin position="313"/>
        <end position="337"/>
    </location>
</feature>
<evidence type="ECO:0000256" key="4">
    <source>
        <dbReference type="ARBA" id="ARBA00049360"/>
    </source>
</evidence>
<protein>
    <recommendedName>
        <fullName evidence="6">AAA+ ATPase domain-containing protein</fullName>
    </recommendedName>
</protein>
<dbReference type="InterPro" id="IPR003959">
    <property type="entry name" value="ATPase_AAA_core"/>
</dbReference>
<evidence type="ECO:0000256" key="2">
    <source>
        <dbReference type="ARBA" id="ARBA00007448"/>
    </source>
</evidence>
<feature type="compositionally biased region" description="Basic and acidic residues" evidence="5">
    <location>
        <begin position="502"/>
        <end position="519"/>
    </location>
</feature>
<dbReference type="InterPro" id="IPR027417">
    <property type="entry name" value="P-loop_NTPase"/>
</dbReference>
<dbReference type="PANTHER" id="PTHR23070">
    <property type="entry name" value="BCS1 AAA-TYPE ATPASE"/>
    <property type="match status" value="1"/>
</dbReference>
<dbReference type="Gene3D" id="3.40.50.300">
    <property type="entry name" value="P-loop containing nucleotide triphosphate hydrolases"/>
    <property type="match status" value="1"/>
</dbReference>
<evidence type="ECO:0000313" key="7">
    <source>
        <dbReference type="EMBL" id="KAL2613672.1"/>
    </source>
</evidence>
<dbReference type="EMBL" id="JBHFFA010000007">
    <property type="protein sequence ID" value="KAL2613672.1"/>
    <property type="molecule type" value="Genomic_DNA"/>
</dbReference>
<dbReference type="InterPro" id="IPR058017">
    <property type="entry name" value="At3g28540-like_C"/>
</dbReference>
<reference evidence="7 8" key="1">
    <citation type="submission" date="2024-09" db="EMBL/GenBank/DDBJ databases">
        <title>Chromosome-scale assembly of Riccia fluitans.</title>
        <authorList>
            <person name="Paukszto L."/>
            <person name="Sawicki J."/>
            <person name="Karawczyk K."/>
            <person name="Piernik-Szablinska J."/>
            <person name="Szczecinska M."/>
            <person name="Mazdziarz M."/>
        </authorList>
    </citation>
    <scope>NUCLEOTIDE SEQUENCE [LARGE SCALE GENOMIC DNA]</scope>
    <source>
        <strain evidence="7">Rf_01</strain>
        <tissue evidence="7">Aerial parts of the thallus</tissue>
    </source>
</reference>
<dbReference type="SUPFAM" id="SSF52540">
    <property type="entry name" value="P-loop containing nucleoside triphosphate hydrolases"/>
    <property type="match status" value="1"/>
</dbReference>
<feature type="domain" description="AAA+ ATPase" evidence="6">
    <location>
        <begin position="244"/>
        <end position="392"/>
    </location>
</feature>
<feature type="region of interest" description="Disordered" evidence="5">
    <location>
        <begin position="453"/>
        <end position="585"/>
    </location>
</feature>
<dbReference type="InterPro" id="IPR003593">
    <property type="entry name" value="AAA+_ATPase"/>
</dbReference>
<dbReference type="CDD" id="cd19510">
    <property type="entry name" value="RecA-like_BCS1"/>
    <property type="match status" value="1"/>
</dbReference>
<feature type="compositionally biased region" description="Polar residues" evidence="5">
    <location>
        <begin position="488"/>
        <end position="501"/>
    </location>
</feature>
<comment type="caution">
    <text evidence="7">The sequence shown here is derived from an EMBL/GenBank/DDBJ whole genome shotgun (WGS) entry which is preliminary data.</text>
</comment>